<organism evidence="1 2">
    <name type="scientific">Coptis chinensis</name>
    <dbReference type="NCBI Taxonomy" id="261450"/>
    <lineage>
        <taxon>Eukaryota</taxon>
        <taxon>Viridiplantae</taxon>
        <taxon>Streptophyta</taxon>
        <taxon>Embryophyta</taxon>
        <taxon>Tracheophyta</taxon>
        <taxon>Spermatophyta</taxon>
        <taxon>Magnoliopsida</taxon>
        <taxon>Ranunculales</taxon>
        <taxon>Ranunculaceae</taxon>
        <taxon>Coptidoideae</taxon>
        <taxon>Coptis</taxon>
    </lineage>
</organism>
<dbReference type="Proteomes" id="UP000631114">
    <property type="component" value="Unassembled WGS sequence"/>
</dbReference>
<sequence length="62" mass="6921">MKSMLNDVNRLHCKHRCLVGYGGGSVGLIELQSPIPMDIEYLECSHWLMKFIASCTPLLGIT</sequence>
<reference evidence="1 2" key="1">
    <citation type="submission" date="2020-10" db="EMBL/GenBank/DDBJ databases">
        <title>The Coptis chinensis genome and diversification of protoberbering-type alkaloids.</title>
        <authorList>
            <person name="Wang B."/>
            <person name="Shu S."/>
            <person name="Song C."/>
            <person name="Liu Y."/>
        </authorList>
    </citation>
    <scope>NUCLEOTIDE SEQUENCE [LARGE SCALE GENOMIC DNA]</scope>
    <source>
        <strain evidence="1">HL-2020</strain>
        <tissue evidence="1">Leaf</tissue>
    </source>
</reference>
<keyword evidence="2" id="KW-1185">Reference proteome</keyword>
<dbReference type="EMBL" id="JADFTS010000001">
    <property type="protein sequence ID" value="KAF9623406.1"/>
    <property type="molecule type" value="Genomic_DNA"/>
</dbReference>
<protein>
    <submittedName>
        <fullName evidence="1">Uncharacterized protein</fullName>
    </submittedName>
</protein>
<gene>
    <name evidence="1" type="ORF">IFM89_002990</name>
</gene>
<evidence type="ECO:0000313" key="1">
    <source>
        <dbReference type="EMBL" id="KAF9623406.1"/>
    </source>
</evidence>
<comment type="caution">
    <text evidence="1">The sequence shown here is derived from an EMBL/GenBank/DDBJ whole genome shotgun (WGS) entry which is preliminary data.</text>
</comment>
<dbReference type="AlphaFoldDB" id="A0A835ITK2"/>
<accession>A0A835ITK2</accession>
<evidence type="ECO:0000313" key="2">
    <source>
        <dbReference type="Proteomes" id="UP000631114"/>
    </source>
</evidence>
<proteinExistence type="predicted"/>
<name>A0A835ITK2_9MAGN</name>